<evidence type="ECO:0000313" key="5">
    <source>
        <dbReference type="Proteomes" id="UP001187471"/>
    </source>
</evidence>
<gene>
    <name evidence="4" type="ORF">RJ640_006691</name>
</gene>
<evidence type="ECO:0000256" key="2">
    <source>
        <dbReference type="SAM" id="MobiDB-lite"/>
    </source>
</evidence>
<dbReference type="Pfam" id="PF11250">
    <property type="entry name" value="FAF"/>
    <property type="match status" value="1"/>
</dbReference>
<evidence type="ECO:0000313" key="4">
    <source>
        <dbReference type="EMBL" id="KAK2978572.1"/>
    </source>
</evidence>
<dbReference type="PANTHER" id="PTHR33155:SF75">
    <property type="entry name" value="OS02G0750800 PROTEIN"/>
    <property type="match status" value="1"/>
</dbReference>
<accession>A0AA88UKF9</accession>
<proteinExistence type="inferred from homology"/>
<dbReference type="InterPro" id="IPR021410">
    <property type="entry name" value="FAF"/>
</dbReference>
<organism evidence="4 5">
    <name type="scientific">Escallonia rubra</name>
    <dbReference type="NCBI Taxonomy" id="112253"/>
    <lineage>
        <taxon>Eukaryota</taxon>
        <taxon>Viridiplantae</taxon>
        <taxon>Streptophyta</taxon>
        <taxon>Embryophyta</taxon>
        <taxon>Tracheophyta</taxon>
        <taxon>Spermatophyta</taxon>
        <taxon>Magnoliopsida</taxon>
        <taxon>eudicotyledons</taxon>
        <taxon>Gunneridae</taxon>
        <taxon>Pentapetalae</taxon>
        <taxon>asterids</taxon>
        <taxon>campanulids</taxon>
        <taxon>Escalloniales</taxon>
        <taxon>Escalloniaceae</taxon>
        <taxon>Escallonia</taxon>
    </lineage>
</organism>
<dbReference type="InterPro" id="IPR046431">
    <property type="entry name" value="FAF_dom"/>
</dbReference>
<name>A0AA88UKF9_9ASTE</name>
<feature type="domain" description="FAF" evidence="3">
    <location>
        <begin position="54"/>
        <end position="113"/>
    </location>
</feature>
<reference evidence="4" key="1">
    <citation type="submission" date="2022-12" db="EMBL/GenBank/DDBJ databases">
        <title>Draft genome assemblies for two species of Escallonia (Escalloniales).</title>
        <authorList>
            <person name="Chanderbali A."/>
            <person name="Dervinis C."/>
            <person name="Anghel I."/>
            <person name="Soltis D."/>
            <person name="Soltis P."/>
            <person name="Zapata F."/>
        </authorList>
    </citation>
    <scope>NUCLEOTIDE SEQUENCE</scope>
    <source>
        <strain evidence="4">UCBG92.1500</strain>
        <tissue evidence="4">Leaf</tissue>
    </source>
</reference>
<keyword evidence="5" id="KW-1185">Reference proteome</keyword>
<dbReference type="PANTHER" id="PTHR33155">
    <property type="entry name" value="FANTASTIC FOUR-LIKE PROTEIN (DUF3049)"/>
    <property type="match status" value="1"/>
</dbReference>
<sequence length="189" mass="20597">MQNLDLIGDHIGMESCVDIVYEDDTAEVLGQRCGAGVKTRRRCWGKRSEKGEKEYPPAIPWLARTENLPSAHMPWVFRRHYTADGRLVITEETVERPEYFRAHRSDGRLTLHLVPLVGDGVLGDRQEMEEDGGGGGSGGEMDGADGVEDVVETAVMGGGKCFEYREGVRSGGSCMAGVALHAVTPVHIV</sequence>
<evidence type="ECO:0000259" key="3">
    <source>
        <dbReference type="Pfam" id="PF11250"/>
    </source>
</evidence>
<comment type="caution">
    <text evidence="4">The sequence shown here is derived from an EMBL/GenBank/DDBJ whole genome shotgun (WGS) entry which is preliminary data.</text>
</comment>
<dbReference type="AlphaFoldDB" id="A0AA88UKF9"/>
<evidence type="ECO:0000256" key="1">
    <source>
        <dbReference type="ARBA" id="ARBA00008690"/>
    </source>
</evidence>
<protein>
    <recommendedName>
        <fullName evidence="3">FAF domain-containing protein</fullName>
    </recommendedName>
</protein>
<dbReference type="EMBL" id="JAVXUO010001856">
    <property type="protein sequence ID" value="KAK2978572.1"/>
    <property type="molecule type" value="Genomic_DNA"/>
</dbReference>
<dbReference type="Proteomes" id="UP001187471">
    <property type="component" value="Unassembled WGS sequence"/>
</dbReference>
<comment type="similarity">
    <text evidence="1">Belongs to the fantastic four family.</text>
</comment>
<feature type="region of interest" description="Disordered" evidence="2">
    <location>
        <begin position="124"/>
        <end position="145"/>
    </location>
</feature>